<keyword evidence="1" id="KW-0812">Transmembrane</keyword>
<dbReference type="EMBL" id="JAHMHQ010000036">
    <property type="protein sequence ID" value="KAK1622403.1"/>
    <property type="molecule type" value="Genomic_DNA"/>
</dbReference>
<dbReference type="AlphaFoldDB" id="A0AAI9ZDB0"/>
<dbReference type="Proteomes" id="UP001243989">
    <property type="component" value="Unassembled WGS sequence"/>
</dbReference>
<evidence type="ECO:0000313" key="2">
    <source>
        <dbReference type="EMBL" id="KAK1622403.1"/>
    </source>
</evidence>
<protein>
    <submittedName>
        <fullName evidence="2">Uncharacterized protein</fullName>
    </submittedName>
</protein>
<proteinExistence type="predicted"/>
<keyword evidence="1" id="KW-0472">Membrane</keyword>
<comment type="caution">
    <text evidence="2">The sequence shown here is derived from an EMBL/GenBank/DDBJ whole genome shotgun (WGS) entry which is preliminary data.</text>
</comment>
<evidence type="ECO:0000313" key="3">
    <source>
        <dbReference type="Proteomes" id="UP001243989"/>
    </source>
</evidence>
<reference evidence="2" key="1">
    <citation type="submission" date="2021-06" db="EMBL/GenBank/DDBJ databases">
        <title>Comparative genomics, transcriptomics and evolutionary studies reveal genomic signatures of adaptation to plant cell wall in hemibiotrophic fungi.</title>
        <authorList>
            <consortium name="DOE Joint Genome Institute"/>
            <person name="Baroncelli R."/>
            <person name="Diaz J.F."/>
            <person name="Benocci T."/>
            <person name="Peng M."/>
            <person name="Battaglia E."/>
            <person name="Haridas S."/>
            <person name="Andreopoulos W."/>
            <person name="Labutti K."/>
            <person name="Pangilinan J."/>
            <person name="Floch G.L."/>
            <person name="Makela M.R."/>
            <person name="Henrissat B."/>
            <person name="Grigoriev I.V."/>
            <person name="Crouch J.A."/>
            <person name="De Vries R.P."/>
            <person name="Sukno S.A."/>
            <person name="Thon M.R."/>
        </authorList>
    </citation>
    <scope>NUCLEOTIDE SEQUENCE</scope>
    <source>
        <strain evidence="2">CBS 102054</strain>
    </source>
</reference>
<keyword evidence="3" id="KW-1185">Reference proteome</keyword>
<organism evidence="2 3">
    <name type="scientific">Colletotrichum phormii</name>
    <dbReference type="NCBI Taxonomy" id="359342"/>
    <lineage>
        <taxon>Eukaryota</taxon>
        <taxon>Fungi</taxon>
        <taxon>Dikarya</taxon>
        <taxon>Ascomycota</taxon>
        <taxon>Pezizomycotina</taxon>
        <taxon>Sordariomycetes</taxon>
        <taxon>Hypocreomycetidae</taxon>
        <taxon>Glomerellales</taxon>
        <taxon>Glomerellaceae</taxon>
        <taxon>Colletotrichum</taxon>
        <taxon>Colletotrichum acutatum species complex</taxon>
    </lineage>
</organism>
<dbReference type="RefSeq" id="XP_060438398.1">
    <property type="nucleotide sequence ID" value="XM_060588682.1"/>
</dbReference>
<feature type="transmembrane region" description="Helical" evidence="1">
    <location>
        <begin position="60"/>
        <end position="85"/>
    </location>
</feature>
<sequence length="106" mass="11429">MDSTGPEAYVPDAPEACIPEETTKKLAIACDQPKQHNSDSNNLETPAKERVICGLRTATFVLSVLLAMAVVIATVGGGVGGTLAVRKARKYNFHTIRFSILDIWDI</sequence>
<dbReference type="GeneID" id="85473544"/>
<keyword evidence="1" id="KW-1133">Transmembrane helix</keyword>
<evidence type="ECO:0000256" key="1">
    <source>
        <dbReference type="SAM" id="Phobius"/>
    </source>
</evidence>
<gene>
    <name evidence="2" type="ORF">BDP81DRAFT_400366</name>
</gene>
<accession>A0AAI9ZDB0</accession>
<name>A0AAI9ZDB0_9PEZI</name>